<protein>
    <recommendedName>
        <fullName evidence="5">superoxide dismutase</fullName>
        <ecNumber evidence="5">1.15.1.1</ecNumber>
    </recommendedName>
</protein>
<keyword evidence="10" id="KW-0732">Signal</keyword>
<comment type="catalytic activity">
    <reaction evidence="8">
        <text>2 superoxide + 2 H(+) = H2O2 + O2</text>
        <dbReference type="Rhea" id="RHEA:20696"/>
        <dbReference type="ChEBI" id="CHEBI:15378"/>
        <dbReference type="ChEBI" id="CHEBI:15379"/>
        <dbReference type="ChEBI" id="CHEBI:16240"/>
        <dbReference type="ChEBI" id="CHEBI:18421"/>
        <dbReference type="EC" id="1.15.1.1"/>
    </reaction>
</comment>
<evidence type="ECO:0000256" key="5">
    <source>
        <dbReference type="ARBA" id="ARBA00012682"/>
    </source>
</evidence>
<dbReference type="InterPro" id="IPR036423">
    <property type="entry name" value="SOD-like_Cu/Zn_dom_sf"/>
</dbReference>
<feature type="chain" id="PRO_5043054466" description="superoxide dismutase" evidence="10">
    <location>
        <begin position="20"/>
        <end position="255"/>
    </location>
</feature>
<evidence type="ECO:0000256" key="3">
    <source>
        <dbReference type="ARBA" id="ARBA00004613"/>
    </source>
</evidence>
<evidence type="ECO:0000256" key="8">
    <source>
        <dbReference type="ARBA" id="ARBA00049204"/>
    </source>
</evidence>
<proteinExistence type="inferred from homology"/>
<evidence type="ECO:0000256" key="4">
    <source>
        <dbReference type="ARBA" id="ARBA00010457"/>
    </source>
</evidence>
<feature type="domain" description="Superoxide dismutase copper/zinc binding" evidence="11">
    <location>
        <begin position="47"/>
        <end position="164"/>
    </location>
</feature>
<feature type="region of interest" description="Disordered" evidence="9">
    <location>
        <begin position="205"/>
        <end position="229"/>
    </location>
</feature>
<evidence type="ECO:0000256" key="1">
    <source>
        <dbReference type="ARBA" id="ARBA00003917"/>
    </source>
</evidence>
<evidence type="ECO:0000256" key="10">
    <source>
        <dbReference type="SAM" id="SignalP"/>
    </source>
</evidence>
<evidence type="ECO:0000256" key="6">
    <source>
        <dbReference type="ARBA" id="ARBA00022525"/>
    </source>
</evidence>
<dbReference type="Pfam" id="PF00080">
    <property type="entry name" value="Sod_Cu"/>
    <property type="match status" value="1"/>
</dbReference>
<dbReference type="AlphaFoldDB" id="A0AAN6NW72"/>
<feature type="compositionally biased region" description="Polar residues" evidence="9">
    <location>
        <begin position="211"/>
        <end position="229"/>
    </location>
</feature>
<reference evidence="12" key="2">
    <citation type="submission" date="2023-06" db="EMBL/GenBank/DDBJ databases">
        <authorList>
            <consortium name="Lawrence Berkeley National Laboratory"/>
            <person name="Mondo S.J."/>
            <person name="Hensen N."/>
            <person name="Bonometti L."/>
            <person name="Westerberg I."/>
            <person name="Brannstrom I.O."/>
            <person name="Guillou S."/>
            <person name="Cros-Aarteil S."/>
            <person name="Calhoun S."/>
            <person name="Haridas S."/>
            <person name="Kuo A."/>
            <person name="Pangilinan J."/>
            <person name="Riley R."/>
            <person name="Labutti K."/>
            <person name="Andreopoulos B."/>
            <person name="Lipzen A."/>
            <person name="Chen C."/>
            <person name="Yanf M."/>
            <person name="Daum C."/>
            <person name="Ng V."/>
            <person name="Clum A."/>
            <person name="Steindorff A."/>
            <person name="Ohm R."/>
            <person name="Martin F."/>
            <person name="Silar P."/>
            <person name="Natvig D."/>
            <person name="Lalanne C."/>
            <person name="Gautier V."/>
            <person name="Ament-Velasquez S.L."/>
            <person name="Kruys A."/>
            <person name="Hutchinson M.I."/>
            <person name="Powell A.J."/>
            <person name="Barry K."/>
            <person name="Miller A.N."/>
            <person name="Grigoriev I.V."/>
            <person name="Debuchy R."/>
            <person name="Gladieux P."/>
            <person name="Thoren M.H."/>
            <person name="Johannesson H."/>
        </authorList>
    </citation>
    <scope>NUCLEOTIDE SEQUENCE</scope>
    <source>
        <strain evidence="12">CBS 626.80</strain>
    </source>
</reference>
<keyword evidence="13" id="KW-1185">Reference proteome</keyword>
<name>A0AAN6NW72_9PEZI</name>
<dbReference type="GO" id="GO:0005507">
    <property type="term" value="F:copper ion binding"/>
    <property type="evidence" value="ECO:0007669"/>
    <property type="project" value="InterPro"/>
</dbReference>
<gene>
    <name evidence="12" type="ORF">QBC32DRAFT_4050</name>
</gene>
<dbReference type="InterPro" id="IPR024134">
    <property type="entry name" value="SOD_Cu/Zn_/chaperone"/>
</dbReference>
<dbReference type="PANTHER" id="PTHR10003">
    <property type="entry name" value="SUPEROXIDE DISMUTASE CU-ZN -RELATED"/>
    <property type="match status" value="1"/>
</dbReference>
<dbReference type="Proteomes" id="UP001303222">
    <property type="component" value="Unassembled WGS sequence"/>
</dbReference>
<evidence type="ECO:0000313" key="12">
    <source>
        <dbReference type="EMBL" id="KAK3950982.1"/>
    </source>
</evidence>
<evidence type="ECO:0000256" key="2">
    <source>
        <dbReference type="ARBA" id="ARBA00004196"/>
    </source>
</evidence>
<dbReference type="InterPro" id="IPR001424">
    <property type="entry name" value="SOD_Cu_Zn_dom"/>
</dbReference>
<dbReference type="SUPFAM" id="SSF49329">
    <property type="entry name" value="Cu,Zn superoxide dismutase-like"/>
    <property type="match status" value="1"/>
</dbReference>
<comment type="caution">
    <text evidence="12">The sequence shown here is derived from an EMBL/GenBank/DDBJ whole genome shotgun (WGS) entry which is preliminary data.</text>
</comment>
<evidence type="ECO:0000259" key="11">
    <source>
        <dbReference type="Pfam" id="PF00080"/>
    </source>
</evidence>
<comment type="similarity">
    <text evidence="4">Belongs to the Cu-Zn superoxide dismutase family.</text>
</comment>
<keyword evidence="6" id="KW-0964">Secreted</keyword>
<dbReference type="GO" id="GO:0005576">
    <property type="term" value="C:extracellular region"/>
    <property type="evidence" value="ECO:0007669"/>
    <property type="project" value="UniProtKB-SubCell"/>
</dbReference>
<evidence type="ECO:0000256" key="7">
    <source>
        <dbReference type="ARBA" id="ARBA00022862"/>
    </source>
</evidence>
<keyword evidence="7" id="KW-0049">Antioxidant</keyword>
<reference evidence="12" key="1">
    <citation type="journal article" date="2023" name="Mol. Phylogenet. Evol.">
        <title>Genome-scale phylogeny and comparative genomics of the fungal order Sordariales.</title>
        <authorList>
            <person name="Hensen N."/>
            <person name="Bonometti L."/>
            <person name="Westerberg I."/>
            <person name="Brannstrom I.O."/>
            <person name="Guillou S."/>
            <person name="Cros-Aarteil S."/>
            <person name="Calhoun S."/>
            <person name="Haridas S."/>
            <person name="Kuo A."/>
            <person name="Mondo S."/>
            <person name="Pangilinan J."/>
            <person name="Riley R."/>
            <person name="LaButti K."/>
            <person name="Andreopoulos B."/>
            <person name="Lipzen A."/>
            <person name="Chen C."/>
            <person name="Yan M."/>
            <person name="Daum C."/>
            <person name="Ng V."/>
            <person name="Clum A."/>
            <person name="Steindorff A."/>
            <person name="Ohm R.A."/>
            <person name="Martin F."/>
            <person name="Silar P."/>
            <person name="Natvig D.O."/>
            <person name="Lalanne C."/>
            <person name="Gautier V."/>
            <person name="Ament-Velasquez S.L."/>
            <person name="Kruys A."/>
            <person name="Hutchinson M.I."/>
            <person name="Powell A.J."/>
            <person name="Barry K."/>
            <person name="Miller A.N."/>
            <person name="Grigoriev I.V."/>
            <person name="Debuchy R."/>
            <person name="Gladieux P."/>
            <person name="Hiltunen Thoren M."/>
            <person name="Johannesson H."/>
        </authorList>
    </citation>
    <scope>NUCLEOTIDE SEQUENCE</scope>
    <source>
        <strain evidence="12">CBS 626.80</strain>
    </source>
</reference>
<comment type="function">
    <text evidence="1">Destroys radicals which are normally produced within the cells and which are toxic to biological systems.</text>
</comment>
<dbReference type="EC" id="1.15.1.1" evidence="5"/>
<accession>A0AAN6NW72</accession>
<organism evidence="12 13">
    <name type="scientific">Pseudoneurospora amorphoporcata</name>
    <dbReference type="NCBI Taxonomy" id="241081"/>
    <lineage>
        <taxon>Eukaryota</taxon>
        <taxon>Fungi</taxon>
        <taxon>Dikarya</taxon>
        <taxon>Ascomycota</taxon>
        <taxon>Pezizomycotina</taxon>
        <taxon>Sordariomycetes</taxon>
        <taxon>Sordariomycetidae</taxon>
        <taxon>Sordariales</taxon>
        <taxon>Sordariaceae</taxon>
        <taxon>Pseudoneurospora</taxon>
    </lineage>
</organism>
<dbReference type="FunFam" id="2.60.40.200:FF:000007">
    <property type="entry name" value="Cell surface Cu-only superoxide dismutase 5"/>
    <property type="match status" value="1"/>
</dbReference>
<comment type="subcellular location">
    <subcellularLocation>
        <location evidence="2">Cell envelope</location>
    </subcellularLocation>
    <subcellularLocation>
        <location evidence="3">Secreted</location>
    </subcellularLocation>
</comment>
<feature type="signal peptide" evidence="10">
    <location>
        <begin position="1"/>
        <end position="19"/>
    </location>
</feature>
<dbReference type="EMBL" id="MU859160">
    <property type="protein sequence ID" value="KAK3950982.1"/>
    <property type="molecule type" value="Genomic_DNA"/>
</dbReference>
<evidence type="ECO:0000256" key="9">
    <source>
        <dbReference type="SAM" id="MobiDB-lite"/>
    </source>
</evidence>
<dbReference type="GO" id="GO:0004784">
    <property type="term" value="F:superoxide dismutase activity"/>
    <property type="evidence" value="ECO:0007669"/>
    <property type="project" value="UniProtKB-EC"/>
</dbReference>
<dbReference type="Gene3D" id="2.60.40.200">
    <property type="entry name" value="Superoxide dismutase, copper/zinc binding domain"/>
    <property type="match status" value="1"/>
</dbReference>
<evidence type="ECO:0000313" key="13">
    <source>
        <dbReference type="Proteomes" id="UP001303222"/>
    </source>
</evidence>
<sequence length="255" mass="25699">MRTSVALSLLVAAATGVAAQNPLPTAAAVTNNPVGLVAEAVLPGNIKGKVVAKSGEGGVGVQFNVELSSIPEGGPFTYHIHVNPVPENGNCSATGAHLDPTERGETPVCDKSKPETCQVGDLAGKYGAIPEGKTTFSANYIDKYASLVEGTGAYFLNRSIVFHYPNKTRIACANFKITNVGSAPHPSESGGEDHTGTVTQTISSAAPIGTNPAQTTGGAPSPSGTMPVTAGASFSTSSMTGVVAALLGGAMMLML</sequence>